<gene>
    <name evidence="1" type="ORF">LCGC14_1094780</name>
</gene>
<sequence>MPRRHVDWNMGKMYGRGWLRGIAEAEADCREQHQRKMTYPRLCRFIIEKGRVSLRNNTYPIVSLPLSLVSDDVYLIRPIGEKMDWSFIKAWSHSSAILLVWQGDNAQVLLRKILQYIPESGMRQLALKALRWAPKGGTSEVEPMDDPEGVSGW</sequence>
<comment type="caution">
    <text evidence="1">The sequence shown here is derived from an EMBL/GenBank/DDBJ whole genome shotgun (WGS) entry which is preliminary data.</text>
</comment>
<dbReference type="AlphaFoldDB" id="A0A0F9MBA7"/>
<dbReference type="EMBL" id="LAZR01004885">
    <property type="protein sequence ID" value="KKN04705.1"/>
    <property type="molecule type" value="Genomic_DNA"/>
</dbReference>
<protein>
    <submittedName>
        <fullName evidence="1">Uncharacterized protein</fullName>
    </submittedName>
</protein>
<name>A0A0F9MBA7_9ZZZZ</name>
<proteinExistence type="predicted"/>
<reference evidence="1" key="1">
    <citation type="journal article" date="2015" name="Nature">
        <title>Complex archaea that bridge the gap between prokaryotes and eukaryotes.</title>
        <authorList>
            <person name="Spang A."/>
            <person name="Saw J.H."/>
            <person name="Jorgensen S.L."/>
            <person name="Zaremba-Niedzwiedzka K."/>
            <person name="Martijn J."/>
            <person name="Lind A.E."/>
            <person name="van Eijk R."/>
            <person name="Schleper C."/>
            <person name="Guy L."/>
            <person name="Ettema T.J."/>
        </authorList>
    </citation>
    <scope>NUCLEOTIDE SEQUENCE</scope>
</reference>
<accession>A0A0F9MBA7</accession>
<evidence type="ECO:0000313" key="1">
    <source>
        <dbReference type="EMBL" id="KKN04705.1"/>
    </source>
</evidence>
<organism evidence="1">
    <name type="scientific">marine sediment metagenome</name>
    <dbReference type="NCBI Taxonomy" id="412755"/>
    <lineage>
        <taxon>unclassified sequences</taxon>
        <taxon>metagenomes</taxon>
        <taxon>ecological metagenomes</taxon>
    </lineage>
</organism>